<sequence length="62" mass="7325">MQAVELRSEVIVPTDSEIRYVDTWLDTKNKIIRTDLERIDLEVPVFEDKTRKYESEIAIADQ</sequence>
<evidence type="ECO:0000313" key="1">
    <source>
        <dbReference type="EMBL" id="GBN42587.1"/>
    </source>
</evidence>
<organism evidence="1 2">
    <name type="scientific">Araneus ventricosus</name>
    <name type="common">Orbweaver spider</name>
    <name type="synonym">Epeira ventricosa</name>
    <dbReference type="NCBI Taxonomy" id="182803"/>
    <lineage>
        <taxon>Eukaryota</taxon>
        <taxon>Metazoa</taxon>
        <taxon>Ecdysozoa</taxon>
        <taxon>Arthropoda</taxon>
        <taxon>Chelicerata</taxon>
        <taxon>Arachnida</taxon>
        <taxon>Araneae</taxon>
        <taxon>Araneomorphae</taxon>
        <taxon>Entelegynae</taxon>
        <taxon>Araneoidea</taxon>
        <taxon>Araneidae</taxon>
        <taxon>Araneus</taxon>
    </lineage>
</organism>
<accession>A0A4Y2NX89</accession>
<evidence type="ECO:0000313" key="2">
    <source>
        <dbReference type="Proteomes" id="UP000499080"/>
    </source>
</evidence>
<proteinExistence type="predicted"/>
<protein>
    <submittedName>
        <fullName evidence="1">Uncharacterized protein</fullName>
    </submittedName>
</protein>
<dbReference type="EMBL" id="BGPR01211361">
    <property type="protein sequence ID" value="GBN42587.1"/>
    <property type="molecule type" value="Genomic_DNA"/>
</dbReference>
<gene>
    <name evidence="1" type="ORF">AVEN_68431_1</name>
</gene>
<feature type="non-terminal residue" evidence="1">
    <location>
        <position position="62"/>
    </location>
</feature>
<name>A0A4Y2NX89_ARAVE</name>
<dbReference type="OrthoDB" id="6502284at2759"/>
<keyword evidence="2" id="KW-1185">Reference proteome</keyword>
<dbReference type="Proteomes" id="UP000499080">
    <property type="component" value="Unassembled WGS sequence"/>
</dbReference>
<comment type="caution">
    <text evidence="1">The sequence shown here is derived from an EMBL/GenBank/DDBJ whole genome shotgun (WGS) entry which is preliminary data.</text>
</comment>
<reference evidence="1 2" key="1">
    <citation type="journal article" date="2019" name="Sci. Rep.">
        <title>Orb-weaving spider Araneus ventricosus genome elucidates the spidroin gene catalogue.</title>
        <authorList>
            <person name="Kono N."/>
            <person name="Nakamura H."/>
            <person name="Ohtoshi R."/>
            <person name="Moran D.A.P."/>
            <person name="Shinohara A."/>
            <person name="Yoshida Y."/>
            <person name="Fujiwara M."/>
            <person name="Mori M."/>
            <person name="Tomita M."/>
            <person name="Arakawa K."/>
        </authorList>
    </citation>
    <scope>NUCLEOTIDE SEQUENCE [LARGE SCALE GENOMIC DNA]</scope>
</reference>
<dbReference type="AlphaFoldDB" id="A0A4Y2NX89"/>